<organism evidence="1 2">
    <name type="scientific">candidate division WS6 bacterium OLB20</name>
    <dbReference type="NCBI Taxonomy" id="1617426"/>
    <lineage>
        <taxon>Bacteria</taxon>
        <taxon>Candidatus Dojkabacteria</taxon>
    </lineage>
</organism>
<dbReference type="Proteomes" id="UP000070457">
    <property type="component" value="Unassembled WGS sequence"/>
</dbReference>
<gene>
    <name evidence="1" type="ORF">TR69_WS6001000586</name>
</gene>
<dbReference type="STRING" id="1617426.TR69_WS6001000586"/>
<evidence type="ECO:0000313" key="2">
    <source>
        <dbReference type="Proteomes" id="UP000070457"/>
    </source>
</evidence>
<comment type="caution">
    <text evidence="1">The sequence shown here is derived from an EMBL/GenBank/DDBJ whole genome shotgun (WGS) entry which is preliminary data.</text>
</comment>
<protein>
    <submittedName>
        <fullName evidence="1">Uncharacterized protein</fullName>
    </submittedName>
</protein>
<proteinExistence type="predicted"/>
<accession>A0A136LY44</accession>
<sequence length="1449" mass="154055">MKTNRANLLFLIFGILVAVTFVTAKSNNADALSMGVGCWTRWKQQYSMGWHCDGSASVRNRPYDVWVWHCQQANLSWCDANNGGVLITKQSFGGPVPVEFTSSASGYGNCGSVQMDIGLPGASDHGVAGGAIYSNGTSCSSPPQPTTPPSQCGNWNDTQFWTGCWGEPYPGCGGLGGWISGNDVTSRNPSRPFPLDINCFTNLGSAWTSATVSLVYNGSTIGNYNTWAPRNINISSPGTYEALCRDRVAPNCYDIDRFTVQCVNTCGSARDPNAPTLSSPSNGATLTNRNVTLTWSHSGFGRCGGNSCSGGCNSTNPTSLSVTLNGPGGGTVVLPGGSTSYTFTNLTGKNYTWYVTARNGCNLTEQSVVRSFVINSPPTFNGSVTSNQICTAGGVTTGGSAQWSGIHANSVIGNGTSGINNPLTVRVTYDDPDGRADLNRLEVWLGDNNSPAPGATAVSTSASASLAYGGGSNHTLYAAGGSSRSIDSNNSGNQAVLTSGSNTQSIVAVSGSTTGTAYALPRIVSTTATSVVVDWQLGLFNSSAFDGDVRIYARAVDQSGVAAGWSIIDTWRVDLRYPNPVANLTLRNQTAFDVTYSANDATSPVLSYSKTCTSSLAASESITLNQVAPGASPNSRTFTGNQNQNPCFDNLAGTTYYTVNNTPRDGTLRFNWTAKDSACNTAPSTSADLRLKPPWMMTVDGDTFTSQGIRQTSINDINTINNPNLPDQHNRVPYLSDYNFMLETGSLPAKDTERDLAVDDYDDLNGKPRAEFGFPDWFSFVDARILRNLPANQIATVNGPQTFSDVTSQQVAQALGMTGVEINGFAGTGDAKVNVIKVIGNLTLNRVSCNTKTIFLVTGNLTINPESRISDDPRNDVINGCMYVVAGRTTVLPGQNADVLGAATERARVLGTSAQVLAASFETAATTAARNNNGQCVVGILTNHADVYNSNYDTGYGVGRAEIQALVPQGYVDQVKLLTQISPATEYNNIDLLFVNEANLTNLPQGGDPNNALSYQCGVAGYVRAENPNLYPGMINAVYANWLNGMNIIMSADNGISSQRLGSTSTCFDFANSLTGPLNNAIMSNHSNAFNFLSVGDASTNRLVAGQYDPTDNGGVDTRVISSGPAMLSGAFQDYRGGRDTPGNIVHNGAGGINAQCLSTVVLQDRVDWPTINRFNACTLAYVPPTSTRGYYVIDSNAATAVRSKWGSMLTEIPDCNPPTPTPTAVTTPVTTPPANAPTLNSVSATCTGTGNNYNISASWTGGGTGTFWFDIDDQNPHAVTWFNHDNGNNRSMNVNQNNFQQYTEAGNSRNSGVRLALTPGATYYAKVYDAQRAVASNYRSFTAPVCSTPTPTPPPIDTNADYDTLDGFILTNSFESPFDSQYDGLRIVGAVIAMENNNFNRDFGVVLNQLTPSEIIYYDGGRYMYLFGRILSMPNSFNIVEKPFIDSF</sequence>
<dbReference type="EMBL" id="JYNZ01000003">
    <property type="protein sequence ID" value="KXK26580.1"/>
    <property type="molecule type" value="Genomic_DNA"/>
</dbReference>
<evidence type="ECO:0000313" key="1">
    <source>
        <dbReference type="EMBL" id="KXK26580.1"/>
    </source>
</evidence>
<reference evidence="1 2" key="1">
    <citation type="submission" date="2015-02" db="EMBL/GenBank/DDBJ databases">
        <title>Improved understanding of the partial-nitritation anammox process through 23 genomes representing the majority of the microbial community.</title>
        <authorList>
            <person name="Speth D.R."/>
            <person name="In T Zandt M."/>
            <person name="Guerrero Cruz S."/>
            <person name="Jetten M.S."/>
            <person name="Dutilh B.E."/>
        </authorList>
    </citation>
    <scope>NUCLEOTIDE SEQUENCE [LARGE SCALE GENOMIC DNA]</scope>
    <source>
        <strain evidence="1">OLB20</strain>
    </source>
</reference>
<name>A0A136LY44_9BACT</name>